<gene>
    <name evidence="3" type="ORF">FWK35_00027405</name>
</gene>
<dbReference type="Gene3D" id="4.10.280.10">
    <property type="entry name" value="Helix-loop-helix DNA-binding domain"/>
    <property type="match status" value="1"/>
</dbReference>
<dbReference type="SMART" id="SM00353">
    <property type="entry name" value="HLH"/>
    <property type="match status" value="1"/>
</dbReference>
<evidence type="ECO:0000313" key="4">
    <source>
        <dbReference type="Proteomes" id="UP000478052"/>
    </source>
</evidence>
<accession>A0A6G0YUY1</accession>
<evidence type="ECO:0000259" key="2">
    <source>
        <dbReference type="PROSITE" id="PS50888"/>
    </source>
</evidence>
<dbReference type="InterPro" id="IPR011598">
    <property type="entry name" value="bHLH_dom"/>
</dbReference>
<dbReference type="PANTHER" id="PTHR19290:SF147">
    <property type="entry name" value="HELIX-LOOP-HELIX PROTEIN DELILAH"/>
    <property type="match status" value="1"/>
</dbReference>
<dbReference type="GO" id="GO:0009653">
    <property type="term" value="P:anatomical structure morphogenesis"/>
    <property type="evidence" value="ECO:0007669"/>
    <property type="project" value="TreeGrafter"/>
</dbReference>
<dbReference type="GO" id="GO:0070888">
    <property type="term" value="F:E-box binding"/>
    <property type="evidence" value="ECO:0007669"/>
    <property type="project" value="TreeGrafter"/>
</dbReference>
<dbReference type="GO" id="GO:0005634">
    <property type="term" value="C:nucleus"/>
    <property type="evidence" value="ECO:0007669"/>
    <property type="project" value="TreeGrafter"/>
</dbReference>
<dbReference type="OrthoDB" id="10063280at2759"/>
<feature type="domain" description="BHLH" evidence="2">
    <location>
        <begin position="86"/>
        <end position="141"/>
    </location>
</feature>
<keyword evidence="4" id="KW-1185">Reference proteome</keyword>
<dbReference type="GO" id="GO:0045944">
    <property type="term" value="P:positive regulation of transcription by RNA polymerase II"/>
    <property type="evidence" value="ECO:0007669"/>
    <property type="project" value="TreeGrafter"/>
</dbReference>
<feature type="compositionally biased region" description="Polar residues" evidence="1">
    <location>
        <begin position="1"/>
        <end position="11"/>
    </location>
</feature>
<dbReference type="CDD" id="cd11431">
    <property type="entry name" value="bHLH_TS_taxi_Dei"/>
    <property type="match status" value="1"/>
</dbReference>
<dbReference type="GO" id="GO:0003700">
    <property type="term" value="F:DNA-binding transcription factor activity"/>
    <property type="evidence" value="ECO:0007669"/>
    <property type="project" value="TreeGrafter"/>
</dbReference>
<feature type="region of interest" description="Disordered" evidence="1">
    <location>
        <begin position="1"/>
        <end position="65"/>
    </location>
</feature>
<dbReference type="EMBL" id="VUJU01002289">
    <property type="protein sequence ID" value="KAF0761819.1"/>
    <property type="molecule type" value="Genomic_DNA"/>
</dbReference>
<reference evidence="3 4" key="1">
    <citation type="submission" date="2019-08" db="EMBL/GenBank/DDBJ databases">
        <title>Whole genome of Aphis craccivora.</title>
        <authorList>
            <person name="Voronova N.V."/>
            <person name="Shulinski R.S."/>
            <person name="Bandarenka Y.V."/>
            <person name="Zhorov D.G."/>
            <person name="Warner D."/>
        </authorList>
    </citation>
    <scope>NUCLEOTIDE SEQUENCE [LARGE SCALE GENOMIC DNA]</scope>
    <source>
        <strain evidence="3">180601</strain>
        <tissue evidence="3">Whole Body</tissue>
    </source>
</reference>
<dbReference type="GO" id="GO:0046983">
    <property type="term" value="F:protein dimerization activity"/>
    <property type="evidence" value="ECO:0007669"/>
    <property type="project" value="InterPro"/>
</dbReference>
<dbReference type="PANTHER" id="PTHR19290">
    <property type="entry name" value="BASIC HELIX-LOOP-HELIX PROTEIN NEUROGENIN-RELATED"/>
    <property type="match status" value="1"/>
</dbReference>
<evidence type="ECO:0000256" key="1">
    <source>
        <dbReference type="SAM" id="MobiDB-lite"/>
    </source>
</evidence>
<dbReference type="InterPro" id="IPR036638">
    <property type="entry name" value="HLH_DNA-bd_sf"/>
</dbReference>
<dbReference type="SUPFAM" id="SSF47459">
    <property type="entry name" value="HLH, helix-loop-helix DNA-binding domain"/>
    <property type="match status" value="1"/>
</dbReference>
<dbReference type="Pfam" id="PF00010">
    <property type="entry name" value="HLH"/>
    <property type="match status" value="1"/>
</dbReference>
<protein>
    <submittedName>
        <fullName evidence="3">Neurogenin-3-like</fullName>
    </submittedName>
</protein>
<proteinExistence type="predicted"/>
<dbReference type="PROSITE" id="PS50888">
    <property type="entry name" value="BHLH"/>
    <property type="match status" value="1"/>
</dbReference>
<comment type="caution">
    <text evidence="3">The sequence shown here is derived from an EMBL/GenBank/DDBJ whole genome shotgun (WGS) entry which is preliminary data.</text>
</comment>
<organism evidence="3 4">
    <name type="scientific">Aphis craccivora</name>
    <name type="common">Cowpea aphid</name>
    <dbReference type="NCBI Taxonomy" id="307492"/>
    <lineage>
        <taxon>Eukaryota</taxon>
        <taxon>Metazoa</taxon>
        <taxon>Ecdysozoa</taxon>
        <taxon>Arthropoda</taxon>
        <taxon>Hexapoda</taxon>
        <taxon>Insecta</taxon>
        <taxon>Pterygota</taxon>
        <taxon>Neoptera</taxon>
        <taxon>Paraneoptera</taxon>
        <taxon>Hemiptera</taxon>
        <taxon>Sternorrhyncha</taxon>
        <taxon>Aphidomorpha</taxon>
        <taxon>Aphidoidea</taxon>
        <taxon>Aphididae</taxon>
        <taxon>Aphidini</taxon>
        <taxon>Aphis</taxon>
        <taxon>Aphis</taxon>
    </lineage>
</organism>
<name>A0A6G0YUY1_APHCR</name>
<evidence type="ECO:0000313" key="3">
    <source>
        <dbReference type="EMBL" id="KAF0761819.1"/>
    </source>
</evidence>
<dbReference type="AlphaFoldDB" id="A0A6G0YUY1"/>
<dbReference type="Proteomes" id="UP000478052">
    <property type="component" value="Unassembled WGS sequence"/>
</dbReference>
<sequence>MAEFDANNNSAPPLPEKAQEKYSLRPRASLKREEPDEDHEDSWKPTTRGRSTKRRQKPKPLSSPPIHSAVVYVYHHCNNSRVVGRYRRKTANARERSRMREINEAFEALRRAVPHLAVDAHNEKLTKITTLRLAMKYISALSGLLTAAPGAQSSSSSTTAAAAIAAATTTICGGGGSGGVVGTAAMSSPSLSLPTTTDHLAALGCCLSPSTSDDVDSLLSEYASDLLCGGGGGSECSSSAASTVGFLADHHHHHHSSAFLRDLPGAAATYSLSPSSCSTSATDVVGFPSPLLSADFPVDVAAAFMPFADHPLPPIDFNGDPYMFEDNFACTEFS</sequence>
<dbReference type="InterPro" id="IPR050359">
    <property type="entry name" value="bHLH_transcription_factors"/>
</dbReference>